<dbReference type="PANTHER" id="PTHR31639:SF237">
    <property type="entry name" value="F-BOX DOMAIN-CONTAINING PROTEIN"/>
    <property type="match status" value="1"/>
</dbReference>
<dbReference type="InterPro" id="IPR053781">
    <property type="entry name" value="F-box_AtFBL13-like"/>
</dbReference>
<dbReference type="Gene3D" id="3.80.10.10">
    <property type="entry name" value="Ribonuclease Inhibitor"/>
    <property type="match status" value="1"/>
</dbReference>
<gene>
    <name evidence="2" type="ORF">POM88_048864</name>
</gene>
<dbReference type="Pfam" id="PF00646">
    <property type="entry name" value="F-box"/>
    <property type="match status" value="1"/>
</dbReference>
<name>A0AAD8M137_9APIA</name>
<dbReference type="SUPFAM" id="SSF52047">
    <property type="entry name" value="RNI-like"/>
    <property type="match status" value="1"/>
</dbReference>
<accession>A0AAD8M137</accession>
<evidence type="ECO:0000259" key="1">
    <source>
        <dbReference type="PROSITE" id="PS50181"/>
    </source>
</evidence>
<dbReference type="PROSITE" id="PS50181">
    <property type="entry name" value="FBOX"/>
    <property type="match status" value="1"/>
</dbReference>
<protein>
    <submittedName>
        <fullName evidence="2">F-box domain-containing protein</fullName>
    </submittedName>
</protein>
<dbReference type="InterPro" id="IPR036047">
    <property type="entry name" value="F-box-like_dom_sf"/>
</dbReference>
<dbReference type="SUPFAM" id="SSF81383">
    <property type="entry name" value="F-box domain"/>
    <property type="match status" value="1"/>
</dbReference>
<sequence>MAESSRSKVGRNKKDIISELPGNIHEKILGILPVHDAVRTSVLSRRWRHSWKMIPHLIFDDQFLGRMKDKFLKGCDSLIIHDYIDQWIPVFSRNSIKQLTLEDFNLGEFTAHHFSSLDLTHLRLIGFWFSYTSASGGFTFLTNLELIDVEISKQCIFNFPVLEKLTLVTCTGLSHTNFRAPNLKCLHQMCDQISLLGFKDPGFEDLGLENLKEFSCGLCYCYVEPSETSNLVKVFRSLHQIEKIYIAIEFIRYLAAGGSPNKLSKPLPYLKTLDISEIIFLELDVISCLLCLIRSAPNLCKLNISAEIYIEFSIYNDRLENYRVEDFEGFSIDRLEIVTFSYFRGLRAELELVKFLLAHAPLLKTMFIHRSKPVKKDVSLMIAEEMLQYTRASSRAQIRYLEQPVAINVFESFSDYYV</sequence>
<evidence type="ECO:0000313" key="3">
    <source>
        <dbReference type="Proteomes" id="UP001237642"/>
    </source>
</evidence>
<dbReference type="InterPro" id="IPR001810">
    <property type="entry name" value="F-box_dom"/>
</dbReference>
<feature type="domain" description="F-box" evidence="1">
    <location>
        <begin position="14"/>
        <end position="67"/>
    </location>
</feature>
<evidence type="ECO:0000313" key="2">
    <source>
        <dbReference type="EMBL" id="KAK1355608.1"/>
    </source>
</evidence>
<dbReference type="AlphaFoldDB" id="A0AAD8M137"/>
<dbReference type="InterPro" id="IPR032675">
    <property type="entry name" value="LRR_dom_sf"/>
</dbReference>
<dbReference type="InterPro" id="IPR006566">
    <property type="entry name" value="FBD"/>
</dbReference>
<comment type="caution">
    <text evidence="2">The sequence shown here is derived from an EMBL/GenBank/DDBJ whole genome shotgun (WGS) entry which is preliminary data.</text>
</comment>
<dbReference type="SMART" id="SM00579">
    <property type="entry name" value="FBD"/>
    <property type="match status" value="1"/>
</dbReference>
<proteinExistence type="predicted"/>
<reference evidence="2" key="1">
    <citation type="submission" date="2023-02" db="EMBL/GenBank/DDBJ databases">
        <title>Genome of toxic invasive species Heracleum sosnowskyi carries increased number of genes despite the absence of recent whole-genome duplications.</title>
        <authorList>
            <person name="Schelkunov M."/>
            <person name="Shtratnikova V."/>
            <person name="Makarenko M."/>
            <person name="Klepikova A."/>
            <person name="Omelchenko D."/>
            <person name="Novikova G."/>
            <person name="Obukhova E."/>
            <person name="Bogdanov V."/>
            <person name="Penin A."/>
            <person name="Logacheva M."/>
        </authorList>
    </citation>
    <scope>NUCLEOTIDE SEQUENCE</scope>
    <source>
        <strain evidence="2">Hsosn_3</strain>
        <tissue evidence="2">Leaf</tissue>
    </source>
</reference>
<dbReference type="EMBL" id="JAUIZM010000011">
    <property type="protein sequence ID" value="KAK1355608.1"/>
    <property type="molecule type" value="Genomic_DNA"/>
</dbReference>
<dbReference type="PANTHER" id="PTHR31639">
    <property type="entry name" value="F-BOX PROTEIN-LIKE"/>
    <property type="match status" value="1"/>
</dbReference>
<reference evidence="2" key="2">
    <citation type="submission" date="2023-05" db="EMBL/GenBank/DDBJ databases">
        <authorList>
            <person name="Schelkunov M.I."/>
        </authorList>
    </citation>
    <scope>NUCLEOTIDE SEQUENCE</scope>
    <source>
        <strain evidence="2">Hsosn_3</strain>
        <tissue evidence="2">Leaf</tissue>
    </source>
</reference>
<dbReference type="Gene3D" id="1.20.1280.50">
    <property type="match status" value="1"/>
</dbReference>
<organism evidence="2 3">
    <name type="scientific">Heracleum sosnowskyi</name>
    <dbReference type="NCBI Taxonomy" id="360622"/>
    <lineage>
        <taxon>Eukaryota</taxon>
        <taxon>Viridiplantae</taxon>
        <taxon>Streptophyta</taxon>
        <taxon>Embryophyta</taxon>
        <taxon>Tracheophyta</taxon>
        <taxon>Spermatophyta</taxon>
        <taxon>Magnoliopsida</taxon>
        <taxon>eudicotyledons</taxon>
        <taxon>Gunneridae</taxon>
        <taxon>Pentapetalae</taxon>
        <taxon>asterids</taxon>
        <taxon>campanulids</taxon>
        <taxon>Apiales</taxon>
        <taxon>Apiaceae</taxon>
        <taxon>Apioideae</taxon>
        <taxon>apioid superclade</taxon>
        <taxon>Tordylieae</taxon>
        <taxon>Tordyliinae</taxon>
        <taxon>Heracleum</taxon>
    </lineage>
</organism>
<dbReference type="CDD" id="cd22160">
    <property type="entry name" value="F-box_AtFBL13-like"/>
    <property type="match status" value="1"/>
</dbReference>
<dbReference type="Pfam" id="PF08387">
    <property type="entry name" value="FBD"/>
    <property type="match status" value="1"/>
</dbReference>
<dbReference type="Proteomes" id="UP001237642">
    <property type="component" value="Unassembled WGS sequence"/>
</dbReference>
<keyword evidence="3" id="KW-1185">Reference proteome</keyword>